<sequence>MKRSILAAAILAAMAISAKAETVDVKYQGPVDLGRFECNSISRSSFIMRVCYAAAQRYMVINLDGTYYHHCAIDAGTVRGLMSADSMGRYYNANIRSRGSARGPFDCRDHPVPRM</sequence>
<dbReference type="RefSeq" id="WP_377816720.1">
    <property type="nucleotide sequence ID" value="NZ_JBHSLU010000017.1"/>
</dbReference>
<gene>
    <name evidence="3" type="ORF">ACFPN9_08605</name>
</gene>
<keyword evidence="1" id="KW-0732">Signal</keyword>
<dbReference type="Proteomes" id="UP001596060">
    <property type="component" value="Unassembled WGS sequence"/>
</dbReference>
<feature type="signal peptide" evidence="1">
    <location>
        <begin position="1"/>
        <end position="20"/>
    </location>
</feature>
<dbReference type="EMBL" id="JBHSLU010000017">
    <property type="protein sequence ID" value="MFC5505317.1"/>
    <property type="molecule type" value="Genomic_DNA"/>
</dbReference>
<protein>
    <submittedName>
        <fullName evidence="3">KTSC domain-containing protein</fullName>
    </submittedName>
</protein>
<reference evidence="4" key="1">
    <citation type="journal article" date="2019" name="Int. J. Syst. Evol. Microbiol.">
        <title>The Global Catalogue of Microorganisms (GCM) 10K type strain sequencing project: providing services to taxonomists for standard genome sequencing and annotation.</title>
        <authorList>
            <consortium name="The Broad Institute Genomics Platform"/>
            <consortium name="The Broad Institute Genome Sequencing Center for Infectious Disease"/>
            <person name="Wu L."/>
            <person name="Ma J."/>
        </authorList>
    </citation>
    <scope>NUCLEOTIDE SEQUENCE [LARGE SCALE GENOMIC DNA]</scope>
    <source>
        <strain evidence="4">CCUG 43117</strain>
    </source>
</reference>
<evidence type="ECO:0000256" key="1">
    <source>
        <dbReference type="SAM" id="SignalP"/>
    </source>
</evidence>
<evidence type="ECO:0000259" key="2">
    <source>
        <dbReference type="Pfam" id="PF13619"/>
    </source>
</evidence>
<dbReference type="Pfam" id="PF13619">
    <property type="entry name" value="KTSC"/>
    <property type="match status" value="1"/>
</dbReference>
<organism evidence="3 4">
    <name type="scientific">Bosea massiliensis</name>
    <dbReference type="NCBI Taxonomy" id="151419"/>
    <lineage>
        <taxon>Bacteria</taxon>
        <taxon>Pseudomonadati</taxon>
        <taxon>Pseudomonadota</taxon>
        <taxon>Alphaproteobacteria</taxon>
        <taxon>Hyphomicrobiales</taxon>
        <taxon>Boseaceae</taxon>
        <taxon>Bosea</taxon>
    </lineage>
</organism>
<evidence type="ECO:0000313" key="4">
    <source>
        <dbReference type="Proteomes" id="UP001596060"/>
    </source>
</evidence>
<feature type="domain" description="KTSC" evidence="2">
    <location>
        <begin position="44"/>
        <end position="97"/>
    </location>
</feature>
<keyword evidence="4" id="KW-1185">Reference proteome</keyword>
<dbReference type="InterPro" id="IPR025309">
    <property type="entry name" value="KTSC_dom"/>
</dbReference>
<comment type="caution">
    <text evidence="3">The sequence shown here is derived from an EMBL/GenBank/DDBJ whole genome shotgun (WGS) entry which is preliminary data.</text>
</comment>
<proteinExistence type="predicted"/>
<name>A0ABW0NZR5_9HYPH</name>
<accession>A0ABW0NZR5</accession>
<evidence type="ECO:0000313" key="3">
    <source>
        <dbReference type="EMBL" id="MFC5505317.1"/>
    </source>
</evidence>
<feature type="chain" id="PRO_5045889080" evidence="1">
    <location>
        <begin position="21"/>
        <end position="115"/>
    </location>
</feature>